<sequence length="98" mass="10857">MTSVESVLSLDAHFRSLPLKLSGTTSILATASPFKMRAKIYWPVSQRNRGWAILERSIPLHPSSSSGTHPHPHTAFCRLVGVLGIRAYKILLSFKEIS</sequence>
<dbReference type="Proteomes" id="UP001054837">
    <property type="component" value="Unassembled WGS sequence"/>
</dbReference>
<evidence type="ECO:0000313" key="2">
    <source>
        <dbReference type="Proteomes" id="UP001054837"/>
    </source>
</evidence>
<keyword evidence="2" id="KW-1185">Reference proteome</keyword>
<reference evidence="1 2" key="1">
    <citation type="submission" date="2021-06" db="EMBL/GenBank/DDBJ databases">
        <title>Caerostris darwini draft genome.</title>
        <authorList>
            <person name="Kono N."/>
            <person name="Arakawa K."/>
        </authorList>
    </citation>
    <scope>NUCLEOTIDE SEQUENCE [LARGE SCALE GENOMIC DNA]</scope>
</reference>
<proteinExistence type="predicted"/>
<dbReference type="AlphaFoldDB" id="A0AAV4RJ20"/>
<protein>
    <submittedName>
        <fullName evidence="1">Uncharacterized protein</fullName>
    </submittedName>
</protein>
<organism evidence="1 2">
    <name type="scientific">Caerostris darwini</name>
    <dbReference type="NCBI Taxonomy" id="1538125"/>
    <lineage>
        <taxon>Eukaryota</taxon>
        <taxon>Metazoa</taxon>
        <taxon>Ecdysozoa</taxon>
        <taxon>Arthropoda</taxon>
        <taxon>Chelicerata</taxon>
        <taxon>Arachnida</taxon>
        <taxon>Araneae</taxon>
        <taxon>Araneomorphae</taxon>
        <taxon>Entelegynae</taxon>
        <taxon>Araneoidea</taxon>
        <taxon>Araneidae</taxon>
        <taxon>Caerostris</taxon>
    </lineage>
</organism>
<evidence type="ECO:0000313" key="1">
    <source>
        <dbReference type="EMBL" id="GIY21430.1"/>
    </source>
</evidence>
<name>A0AAV4RJ20_9ARAC</name>
<gene>
    <name evidence="1" type="ORF">CDAR_206301</name>
</gene>
<accession>A0AAV4RJ20</accession>
<comment type="caution">
    <text evidence="1">The sequence shown here is derived from an EMBL/GenBank/DDBJ whole genome shotgun (WGS) entry which is preliminary data.</text>
</comment>
<dbReference type="EMBL" id="BPLQ01006301">
    <property type="protein sequence ID" value="GIY21430.1"/>
    <property type="molecule type" value="Genomic_DNA"/>
</dbReference>